<evidence type="ECO:0000313" key="1">
    <source>
        <dbReference type="EMBL" id="MEJ8305181.1"/>
    </source>
</evidence>
<evidence type="ECO:0000313" key="2">
    <source>
        <dbReference type="Proteomes" id="UP001380953"/>
    </source>
</evidence>
<accession>A0ACC6PE70</accession>
<proteinExistence type="predicted"/>
<dbReference type="Proteomes" id="UP001380953">
    <property type="component" value="Unassembled WGS sequence"/>
</dbReference>
<comment type="caution">
    <text evidence="1">The sequence shown here is derived from an EMBL/GenBank/DDBJ whole genome shotgun (WGS) entry which is preliminary data.</text>
</comment>
<reference evidence="1" key="1">
    <citation type="submission" date="2024-03" db="EMBL/GenBank/DDBJ databases">
        <title>Whole genome sequecning of epiphytes from Marcgravia umbellata leaves.</title>
        <authorList>
            <person name="Kumar G."/>
            <person name="Savka M.A."/>
        </authorList>
    </citation>
    <scope>NUCLEOTIDE SEQUENCE</scope>
    <source>
        <strain evidence="1">RIT_BL5</strain>
    </source>
</reference>
<protein>
    <submittedName>
        <fullName evidence="1">Uncharacterized protein</fullName>
    </submittedName>
</protein>
<sequence length="183" mass="21014">MSNSVVPLLQYEEMNEEVRAFVDERLSSGTRVTNMVKTLLYSMPSFRAMEFYPVRNELQKIIGSRAVYFYCYAISTENECLVCSTYHAKLLRDLNLAFDEFEFTETEKALIDYGRGLVNNANNIDPSIYDRLKAEFSSAEIVLITTVGCKMIASNIFNEALKVDLDEYLFEVEFDKNILPTKA</sequence>
<organism evidence="1 2">
    <name type="scientific">Saccharibacillus sacchari</name>
    <dbReference type="NCBI Taxonomy" id="456493"/>
    <lineage>
        <taxon>Bacteria</taxon>
        <taxon>Bacillati</taxon>
        <taxon>Bacillota</taxon>
        <taxon>Bacilli</taxon>
        <taxon>Bacillales</taxon>
        <taxon>Paenibacillaceae</taxon>
        <taxon>Saccharibacillus</taxon>
    </lineage>
</organism>
<keyword evidence="2" id="KW-1185">Reference proteome</keyword>
<gene>
    <name evidence="1" type="ORF">WKI47_14845</name>
</gene>
<name>A0ACC6PE70_9BACL</name>
<dbReference type="EMBL" id="JBBKAR010000039">
    <property type="protein sequence ID" value="MEJ8305181.1"/>
    <property type="molecule type" value="Genomic_DNA"/>
</dbReference>